<evidence type="ECO:0000256" key="8">
    <source>
        <dbReference type="SAM" id="Phobius"/>
    </source>
</evidence>
<evidence type="ECO:0000313" key="11">
    <source>
        <dbReference type="Proteomes" id="UP001377567"/>
    </source>
</evidence>
<evidence type="ECO:0000259" key="9">
    <source>
        <dbReference type="PROSITE" id="PS50850"/>
    </source>
</evidence>
<organism evidence="10 11">
    <name type="scientific">Maudiozyma humilis</name>
    <name type="common">Sour dough yeast</name>
    <name type="synonym">Kazachstania humilis</name>
    <dbReference type="NCBI Taxonomy" id="51915"/>
    <lineage>
        <taxon>Eukaryota</taxon>
        <taxon>Fungi</taxon>
        <taxon>Dikarya</taxon>
        <taxon>Ascomycota</taxon>
        <taxon>Saccharomycotina</taxon>
        <taxon>Saccharomycetes</taxon>
        <taxon>Saccharomycetales</taxon>
        <taxon>Saccharomycetaceae</taxon>
        <taxon>Maudiozyma</taxon>
    </lineage>
</organism>
<evidence type="ECO:0000256" key="2">
    <source>
        <dbReference type="ARBA" id="ARBA00022448"/>
    </source>
</evidence>
<proteinExistence type="inferred from homology"/>
<feature type="transmembrane region" description="Helical" evidence="8">
    <location>
        <begin position="158"/>
        <end position="176"/>
    </location>
</feature>
<dbReference type="Pfam" id="PF07690">
    <property type="entry name" value="MFS_1"/>
    <property type="match status" value="1"/>
</dbReference>
<comment type="similarity">
    <text evidence="6">Belongs to the major facilitator superfamily. CAR1 family.</text>
</comment>
<protein>
    <submittedName>
        <fullName evidence="10">Cation transporter</fullName>
    </submittedName>
</protein>
<sequence length="638" mass="70971">MLDFTGKLLTKVRSIPQEELRASFEIERDDPSEVSEFEQDNADVEHANYNQSHLDPEKKTKHALAADNDSTHTHENNQPTPSPIAQHNHLEKDDNNHPIMENKVNVYSYFNRNYKTVLVVQCAFTGFYSAIAGAIYYPVLNVIENEFHINEEQVNITVVVYFLFQGVAPSIMGGLADSLGRRPIVLTSIMLYVVACIGLARANTYGQILGLRCLQAAGISPVIAVNSGIMGDITTKAERGGYVGYVAGFQVIGAALGALIGALLANRWGWRSIFWFLVIGSGVCMICSIIILTETKRTVVGNGSVTPKSWMNYAPVLKLKSVREMLHLDSPEKESLEPNIKINVLAPLDILKNPKINILLYIAGLQFATYTTHQTALSTVLSSRYHMKVLDIGLCYLPTGLCTMTTVVTSGRYLNWFYRRESKKHRAWLQDQIIQIASERKITEEEAREVTENDSKYTMNLIEVRLKAGFVTLVLSSFGFIAYGWCLEAKAPLPAVLVCSGFASLFSNCILTFSTTTMVDLYPSKGSTATGCLNLYRCILSAIFIGCLSRMVNAMTYGGVFTLMGAVNILSSFLLFYLIKHGKEITYERHKAEKAFAQAPSKLKEANLLAEEKKDEADSQFNEQEVDDDHDTNPEHIV</sequence>
<dbReference type="PANTHER" id="PTHR23502">
    <property type="entry name" value="MAJOR FACILITATOR SUPERFAMILY"/>
    <property type="match status" value="1"/>
</dbReference>
<evidence type="ECO:0000313" key="10">
    <source>
        <dbReference type="EMBL" id="GMM56047.1"/>
    </source>
</evidence>
<dbReference type="GO" id="GO:0005886">
    <property type="term" value="C:plasma membrane"/>
    <property type="evidence" value="ECO:0007669"/>
    <property type="project" value="UniProtKB-ARBA"/>
</dbReference>
<feature type="region of interest" description="Disordered" evidence="7">
    <location>
        <begin position="24"/>
        <end position="43"/>
    </location>
</feature>
<evidence type="ECO:0000256" key="7">
    <source>
        <dbReference type="SAM" id="MobiDB-lite"/>
    </source>
</evidence>
<comment type="subcellular location">
    <subcellularLocation>
        <location evidence="1">Membrane</location>
        <topology evidence="1">Multi-pass membrane protein</topology>
    </subcellularLocation>
</comment>
<keyword evidence="3 8" id="KW-0812">Transmembrane</keyword>
<feature type="transmembrane region" description="Helical" evidence="8">
    <location>
        <begin position="208"/>
        <end position="230"/>
    </location>
</feature>
<evidence type="ECO:0000256" key="5">
    <source>
        <dbReference type="ARBA" id="ARBA00023136"/>
    </source>
</evidence>
<feature type="transmembrane region" description="Helical" evidence="8">
    <location>
        <begin position="272"/>
        <end position="292"/>
    </location>
</feature>
<gene>
    <name evidence="10" type="ORF">DAKH74_026630</name>
</gene>
<dbReference type="Proteomes" id="UP001377567">
    <property type="component" value="Unassembled WGS sequence"/>
</dbReference>
<dbReference type="InterPro" id="IPR020846">
    <property type="entry name" value="MFS_dom"/>
</dbReference>
<feature type="transmembrane region" description="Helical" evidence="8">
    <location>
        <begin position="183"/>
        <end position="202"/>
    </location>
</feature>
<dbReference type="InterPro" id="IPR036259">
    <property type="entry name" value="MFS_trans_sf"/>
</dbReference>
<dbReference type="InterPro" id="IPR011701">
    <property type="entry name" value="MFS"/>
</dbReference>
<keyword evidence="5 8" id="KW-0472">Membrane</keyword>
<dbReference type="PROSITE" id="PS50850">
    <property type="entry name" value="MFS"/>
    <property type="match status" value="1"/>
</dbReference>
<feature type="region of interest" description="Disordered" evidence="7">
    <location>
        <begin position="69"/>
        <end position="97"/>
    </location>
</feature>
<keyword evidence="4 8" id="KW-1133">Transmembrane helix</keyword>
<evidence type="ECO:0000256" key="3">
    <source>
        <dbReference type="ARBA" id="ARBA00022692"/>
    </source>
</evidence>
<feature type="transmembrane region" description="Helical" evidence="8">
    <location>
        <begin position="534"/>
        <end position="552"/>
    </location>
</feature>
<keyword evidence="2" id="KW-0813">Transport</keyword>
<dbReference type="GO" id="GO:0022857">
    <property type="term" value="F:transmembrane transporter activity"/>
    <property type="evidence" value="ECO:0007669"/>
    <property type="project" value="InterPro"/>
</dbReference>
<dbReference type="PROSITE" id="PS00216">
    <property type="entry name" value="SUGAR_TRANSPORT_1"/>
    <property type="match status" value="1"/>
</dbReference>
<feature type="domain" description="Major facilitator superfamily (MFS) profile" evidence="9">
    <location>
        <begin position="118"/>
        <end position="583"/>
    </location>
</feature>
<reference evidence="10 11" key="1">
    <citation type="journal article" date="2023" name="Elife">
        <title>Identification of key yeast species and microbe-microbe interactions impacting larval growth of Drosophila in the wild.</title>
        <authorList>
            <person name="Mure A."/>
            <person name="Sugiura Y."/>
            <person name="Maeda R."/>
            <person name="Honda K."/>
            <person name="Sakurai N."/>
            <person name="Takahashi Y."/>
            <person name="Watada M."/>
            <person name="Katoh T."/>
            <person name="Gotoh A."/>
            <person name="Gotoh Y."/>
            <person name="Taniguchi I."/>
            <person name="Nakamura K."/>
            <person name="Hayashi T."/>
            <person name="Katayama T."/>
            <person name="Uemura T."/>
            <person name="Hattori Y."/>
        </authorList>
    </citation>
    <scope>NUCLEOTIDE SEQUENCE [LARGE SCALE GENOMIC DNA]</scope>
    <source>
        <strain evidence="10 11">KH-74</strain>
    </source>
</reference>
<feature type="compositionally biased region" description="Polar residues" evidence="7">
    <location>
        <begin position="76"/>
        <end position="85"/>
    </location>
</feature>
<feature type="transmembrane region" description="Helical" evidence="8">
    <location>
        <begin position="242"/>
        <end position="266"/>
    </location>
</feature>
<dbReference type="InterPro" id="IPR005829">
    <property type="entry name" value="Sugar_transporter_CS"/>
</dbReference>
<comment type="caution">
    <text evidence="10">The sequence shown here is derived from an EMBL/GenBank/DDBJ whole genome shotgun (WGS) entry which is preliminary data.</text>
</comment>
<dbReference type="PANTHER" id="PTHR23502:SF51">
    <property type="entry name" value="QUINIDINE RESISTANCE PROTEIN 1-RELATED"/>
    <property type="match status" value="1"/>
</dbReference>
<dbReference type="EMBL" id="BTGD01000006">
    <property type="protein sequence ID" value="GMM56047.1"/>
    <property type="molecule type" value="Genomic_DNA"/>
</dbReference>
<feature type="transmembrane region" description="Helical" evidence="8">
    <location>
        <begin position="466"/>
        <end position="485"/>
    </location>
</feature>
<feature type="region of interest" description="Disordered" evidence="7">
    <location>
        <begin position="611"/>
        <end position="638"/>
    </location>
</feature>
<dbReference type="GO" id="GO:0140115">
    <property type="term" value="P:export across plasma membrane"/>
    <property type="evidence" value="ECO:0007669"/>
    <property type="project" value="UniProtKB-ARBA"/>
</dbReference>
<dbReference type="AlphaFoldDB" id="A0AAV5RZB4"/>
<feature type="transmembrane region" description="Helical" evidence="8">
    <location>
        <begin position="558"/>
        <end position="579"/>
    </location>
</feature>
<accession>A0AAV5RZB4</accession>
<dbReference type="SUPFAM" id="SSF103473">
    <property type="entry name" value="MFS general substrate transporter"/>
    <property type="match status" value="1"/>
</dbReference>
<evidence type="ECO:0000256" key="6">
    <source>
        <dbReference type="ARBA" id="ARBA00038347"/>
    </source>
</evidence>
<dbReference type="CDD" id="cd17323">
    <property type="entry name" value="MFS_Tpo1_MDR_like"/>
    <property type="match status" value="1"/>
</dbReference>
<feature type="transmembrane region" description="Helical" evidence="8">
    <location>
        <begin position="491"/>
        <end position="513"/>
    </location>
</feature>
<name>A0AAV5RZB4_MAUHU</name>
<dbReference type="GO" id="GO:0042908">
    <property type="term" value="P:xenobiotic transport"/>
    <property type="evidence" value="ECO:0007669"/>
    <property type="project" value="UniProtKB-ARBA"/>
</dbReference>
<feature type="compositionally biased region" description="Acidic residues" evidence="7">
    <location>
        <begin position="32"/>
        <end position="42"/>
    </location>
</feature>
<dbReference type="Gene3D" id="1.20.1250.20">
    <property type="entry name" value="MFS general substrate transporter like domains"/>
    <property type="match status" value="1"/>
</dbReference>
<keyword evidence="11" id="KW-1185">Reference proteome</keyword>
<evidence type="ECO:0000256" key="1">
    <source>
        <dbReference type="ARBA" id="ARBA00004141"/>
    </source>
</evidence>
<feature type="transmembrane region" description="Helical" evidence="8">
    <location>
        <begin position="117"/>
        <end position="138"/>
    </location>
</feature>
<evidence type="ECO:0000256" key="4">
    <source>
        <dbReference type="ARBA" id="ARBA00022989"/>
    </source>
</evidence>